<proteinExistence type="predicted"/>
<protein>
    <recommendedName>
        <fullName evidence="9">Ascorbate-specific PTS system EIIA component</fullName>
    </recommendedName>
    <alternativeName>
        <fullName evidence="10">Ascorbate-specific phosphotransferase enzyme IIA component</fullName>
    </alternativeName>
</protein>
<dbReference type="AlphaFoldDB" id="A0A1I4ZX98"/>
<keyword evidence="7" id="KW-0418">Kinase</keyword>
<dbReference type="Pfam" id="PF00359">
    <property type="entry name" value="PTS_EIIA_2"/>
    <property type="match status" value="1"/>
</dbReference>
<keyword evidence="6" id="KW-0598">Phosphotransferase system</keyword>
<evidence type="ECO:0000256" key="5">
    <source>
        <dbReference type="ARBA" id="ARBA00022679"/>
    </source>
</evidence>
<evidence type="ECO:0000256" key="6">
    <source>
        <dbReference type="ARBA" id="ARBA00022683"/>
    </source>
</evidence>
<evidence type="ECO:0000256" key="2">
    <source>
        <dbReference type="ARBA" id="ARBA00022448"/>
    </source>
</evidence>
<sequence>MIEKILTKDFVRTGVSASDWKEAIHEGVKPLLEKGYIEERYEEAILENFKELGPYMVIAPGVVLSHARPENGVVQMGMSIVNLLEGVKFGHETNDPVYLVITLAASDNTSHLELLRELMGILMEDTKLHTLKFEKDLQKVLALFHS</sequence>
<dbReference type="Proteomes" id="UP000181899">
    <property type="component" value="Unassembled WGS sequence"/>
</dbReference>
<dbReference type="GO" id="GO:0016301">
    <property type="term" value="F:kinase activity"/>
    <property type="evidence" value="ECO:0007669"/>
    <property type="project" value="UniProtKB-KW"/>
</dbReference>
<accession>A0A1I4ZX98</accession>
<name>A0A1I4ZX98_9CLOT</name>
<evidence type="ECO:0000256" key="7">
    <source>
        <dbReference type="ARBA" id="ARBA00022777"/>
    </source>
</evidence>
<gene>
    <name evidence="12" type="ORF">SAMN04488695_102201</name>
</gene>
<dbReference type="InterPro" id="IPR051351">
    <property type="entry name" value="Ascorbate-PTS_EIIA_comp"/>
</dbReference>
<evidence type="ECO:0000313" key="13">
    <source>
        <dbReference type="Proteomes" id="UP000181899"/>
    </source>
</evidence>
<dbReference type="PANTHER" id="PTHR36203:SF1">
    <property type="entry name" value="ASCORBATE-SPECIFIC PTS SYSTEM EIIA COMPONENT"/>
    <property type="match status" value="1"/>
</dbReference>
<evidence type="ECO:0000256" key="1">
    <source>
        <dbReference type="ARBA" id="ARBA00004496"/>
    </source>
</evidence>
<evidence type="ECO:0000256" key="3">
    <source>
        <dbReference type="ARBA" id="ARBA00022490"/>
    </source>
</evidence>
<evidence type="ECO:0000259" key="11">
    <source>
        <dbReference type="PROSITE" id="PS51094"/>
    </source>
</evidence>
<dbReference type="EMBL" id="FOVK01000002">
    <property type="protein sequence ID" value="SFN54791.1"/>
    <property type="molecule type" value="Genomic_DNA"/>
</dbReference>
<evidence type="ECO:0000313" key="12">
    <source>
        <dbReference type="EMBL" id="SFN54791.1"/>
    </source>
</evidence>
<feature type="domain" description="PTS EIIA type-2" evidence="11">
    <location>
        <begin position="4"/>
        <end position="146"/>
    </location>
</feature>
<dbReference type="OrthoDB" id="369398at2"/>
<evidence type="ECO:0000256" key="8">
    <source>
        <dbReference type="ARBA" id="ARBA00037387"/>
    </source>
</evidence>
<evidence type="ECO:0000256" key="10">
    <source>
        <dbReference type="ARBA" id="ARBA00042072"/>
    </source>
</evidence>
<dbReference type="Gene3D" id="3.40.930.10">
    <property type="entry name" value="Mannitol-specific EII, Chain A"/>
    <property type="match status" value="1"/>
</dbReference>
<evidence type="ECO:0000256" key="9">
    <source>
        <dbReference type="ARBA" id="ARBA00041175"/>
    </source>
</evidence>
<reference evidence="12 13" key="1">
    <citation type="submission" date="2016-10" db="EMBL/GenBank/DDBJ databases">
        <authorList>
            <person name="de Groot N.N."/>
        </authorList>
    </citation>
    <scope>NUCLEOTIDE SEQUENCE [LARGE SCALE GENOMIC DNA]</scope>
    <source>
        <strain evidence="12 13">ML2</strain>
    </source>
</reference>
<dbReference type="SUPFAM" id="SSF55804">
    <property type="entry name" value="Phoshotransferase/anion transport protein"/>
    <property type="match status" value="1"/>
</dbReference>
<dbReference type="PANTHER" id="PTHR36203">
    <property type="entry name" value="ASCORBATE-SPECIFIC PTS SYSTEM EIIA COMPONENT"/>
    <property type="match status" value="1"/>
</dbReference>
<dbReference type="InterPro" id="IPR016152">
    <property type="entry name" value="PTrfase/Anion_transptr"/>
</dbReference>
<dbReference type="GO" id="GO:0009401">
    <property type="term" value="P:phosphoenolpyruvate-dependent sugar phosphotransferase system"/>
    <property type="evidence" value="ECO:0007669"/>
    <property type="project" value="UniProtKB-KW"/>
</dbReference>
<dbReference type="InterPro" id="IPR002178">
    <property type="entry name" value="PTS_EIIA_type-2_dom"/>
</dbReference>
<comment type="subcellular location">
    <subcellularLocation>
        <location evidence="1">Cytoplasm</location>
    </subcellularLocation>
</comment>
<dbReference type="GO" id="GO:0005737">
    <property type="term" value="C:cytoplasm"/>
    <property type="evidence" value="ECO:0007669"/>
    <property type="project" value="UniProtKB-SubCell"/>
</dbReference>
<keyword evidence="13" id="KW-1185">Reference proteome</keyword>
<keyword evidence="4" id="KW-0597">Phosphoprotein</keyword>
<organism evidence="12 13">
    <name type="scientific">Proteiniclasticum ruminis</name>
    <dbReference type="NCBI Taxonomy" id="398199"/>
    <lineage>
        <taxon>Bacteria</taxon>
        <taxon>Bacillati</taxon>
        <taxon>Bacillota</taxon>
        <taxon>Clostridia</taxon>
        <taxon>Eubacteriales</taxon>
        <taxon>Clostridiaceae</taxon>
        <taxon>Proteiniclasticum</taxon>
    </lineage>
</organism>
<evidence type="ECO:0000256" key="4">
    <source>
        <dbReference type="ARBA" id="ARBA00022553"/>
    </source>
</evidence>
<comment type="function">
    <text evidence="8">The phosphoenolpyruvate-dependent sugar phosphotransferase system (sugar PTS), a major carbohydrate active transport system, catalyzes the phosphorylation of incoming sugar substrates concomitantly with their translocation across the cell membrane. The enzyme II UlaABC PTS system is involved in ascorbate transport.</text>
</comment>
<keyword evidence="2" id="KW-0813">Transport</keyword>
<dbReference type="RefSeq" id="WP_074911209.1">
    <property type="nucleotide sequence ID" value="NZ_FOVK01000002.1"/>
</dbReference>
<dbReference type="PROSITE" id="PS51094">
    <property type="entry name" value="PTS_EIIA_TYPE_2"/>
    <property type="match status" value="1"/>
</dbReference>
<keyword evidence="3" id="KW-0963">Cytoplasm</keyword>
<keyword evidence="5" id="KW-0808">Transferase</keyword>